<dbReference type="InterPro" id="IPR019758">
    <property type="entry name" value="Pept_S26A_signal_pept_1_CS"/>
</dbReference>
<accession>A0A6C0QPC9</accession>
<evidence type="ECO:0000256" key="4">
    <source>
        <dbReference type="ARBA" id="ARBA00013208"/>
    </source>
</evidence>
<keyword evidence="8" id="KW-1133">Transmembrane helix</keyword>
<dbReference type="EC" id="3.4.21.89" evidence="4 8"/>
<dbReference type="GO" id="GO:0004252">
    <property type="term" value="F:serine-type endopeptidase activity"/>
    <property type="evidence" value="ECO:0007669"/>
    <property type="project" value="InterPro"/>
</dbReference>
<gene>
    <name evidence="11" type="ORF">ERICV_01393</name>
</gene>
<dbReference type="SUPFAM" id="SSF51306">
    <property type="entry name" value="LexA/Signal peptidase"/>
    <property type="match status" value="1"/>
</dbReference>
<comment type="subcellular location">
    <subcellularLocation>
        <location evidence="2">Cell membrane</location>
        <topology evidence="2">Single-pass type II membrane protein</topology>
    </subcellularLocation>
    <subcellularLocation>
        <location evidence="9">Membrane</location>
        <topology evidence="9">Single-pass type II membrane protein</topology>
    </subcellularLocation>
</comment>
<dbReference type="PROSITE" id="PS00761">
    <property type="entry name" value="SPASE_I_3"/>
    <property type="match status" value="1"/>
</dbReference>
<dbReference type="GO" id="GO:0005886">
    <property type="term" value="C:plasma membrane"/>
    <property type="evidence" value="ECO:0007669"/>
    <property type="project" value="UniProtKB-SubCell"/>
</dbReference>
<evidence type="ECO:0000259" key="10">
    <source>
        <dbReference type="Pfam" id="PF10502"/>
    </source>
</evidence>
<dbReference type="PROSITE" id="PS00501">
    <property type="entry name" value="SPASE_I_1"/>
    <property type="match status" value="1"/>
</dbReference>
<feature type="active site" evidence="7">
    <location>
        <position position="104"/>
    </location>
</feature>
<dbReference type="GO" id="GO:0009003">
    <property type="term" value="F:signal peptidase activity"/>
    <property type="evidence" value="ECO:0007669"/>
    <property type="project" value="UniProtKB-EC"/>
</dbReference>
<reference evidence="11 12" key="1">
    <citation type="journal article" date="2020" name="Int. J. Med. Microbiol.">
        <title>Discovery of Paenibacillus larvae ERIC V: Phenotypic and genomic comparison to genotypes ERIC I-IV reveal different inventories of virulence factors which correlate with epidemiological prevalences of American Foulbrood.</title>
        <authorList>
            <person name="Beims H."/>
            <person name="Bunk B."/>
            <person name="Erler S."/>
            <person name="Mohr K.I."/>
            <person name="Sproer C."/>
            <person name="Pradella S."/>
            <person name="Gunther G."/>
            <person name="Rohde M."/>
            <person name="von der Ohe W."/>
            <person name="Steinert M."/>
        </authorList>
    </citation>
    <scope>NUCLEOTIDE SEQUENCE [LARGE SCALE GENOMIC DNA]</scope>
    <source>
        <strain evidence="11">Eric_V</strain>
    </source>
</reference>
<evidence type="ECO:0000256" key="6">
    <source>
        <dbReference type="ARBA" id="ARBA00022801"/>
    </source>
</evidence>
<dbReference type="InterPro" id="IPR019757">
    <property type="entry name" value="Pept_S26A_signal_pept_1_Lys-AS"/>
</dbReference>
<keyword evidence="8" id="KW-0472">Membrane</keyword>
<evidence type="ECO:0000256" key="3">
    <source>
        <dbReference type="ARBA" id="ARBA00009370"/>
    </source>
</evidence>
<dbReference type="Pfam" id="PF10502">
    <property type="entry name" value="Peptidase_S26"/>
    <property type="match status" value="1"/>
</dbReference>
<evidence type="ECO:0000256" key="2">
    <source>
        <dbReference type="ARBA" id="ARBA00004401"/>
    </source>
</evidence>
<evidence type="ECO:0000256" key="9">
    <source>
        <dbReference type="RuleBase" id="RU362042"/>
    </source>
</evidence>
<dbReference type="PROSITE" id="PS00760">
    <property type="entry name" value="SPASE_I_2"/>
    <property type="match status" value="1"/>
</dbReference>
<evidence type="ECO:0000256" key="1">
    <source>
        <dbReference type="ARBA" id="ARBA00000677"/>
    </source>
</evidence>
<proteinExistence type="inferred from homology"/>
<dbReference type="PANTHER" id="PTHR43390:SF1">
    <property type="entry name" value="CHLOROPLAST PROCESSING PEPTIDASE"/>
    <property type="match status" value="1"/>
</dbReference>
<protein>
    <recommendedName>
        <fullName evidence="4 8">Signal peptidase I</fullName>
        <ecNumber evidence="4 8">3.4.21.89</ecNumber>
    </recommendedName>
</protein>
<evidence type="ECO:0000256" key="8">
    <source>
        <dbReference type="RuleBase" id="RU003993"/>
    </source>
</evidence>
<keyword evidence="5 8" id="KW-0645">Protease</keyword>
<dbReference type="InterPro" id="IPR019533">
    <property type="entry name" value="Peptidase_S26"/>
</dbReference>
<feature type="domain" description="Peptidase S26" evidence="10">
    <location>
        <begin position="8"/>
        <end position="179"/>
    </location>
</feature>
<organism evidence="11 12">
    <name type="scientific">Paenibacillus larvae subsp. larvae</name>
    <dbReference type="NCBI Taxonomy" id="147375"/>
    <lineage>
        <taxon>Bacteria</taxon>
        <taxon>Bacillati</taxon>
        <taxon>Bacillota</taxon>
        <taxon>Bacilli</taxon>
        <taxon>Bacillales</taxon>
        <taxon>Paenibacillaceae</taxon>
        <taxon>Paenibacillus</taxon>
    </lineage>
</organism>
<dbReference type="GO" id="GO:0006465">
    <property type="term" value="P:signal peptide processing"/>
    <property type="evidence" value="ECO:0007669"/>
    <property type="project" value="InterPro"/>
</dbReference>
<sequence length="187" mass="21607">MKIVKEAWSWISALAIAFILALIIGMFVFKPYKVDGQSMEPTLNDSQRIYISKLSHTFSYEPDYGDIVIIDSRLDRKRSIVDDFLENPLISLFRKGKDDFLYVKRVIGKPGDTLELKNHQVFRNGEALNEPYIKEAMREEPDKTWVVPEGHIFVMGDNRNNSKDSRMIGFVPMDHMLGIKMFGSKKD</sequence>
<dbReference type="InterPro" id="IPR019756">
    <property type="entry name" value="Pept_S26A_signal_pept_1_Ser-AS"/>
</dbReference>
<dbReference type="Proteomes" id="UP000464330">
    <property type="component" value="Chromosome"/>
</dbReference>
<feature type="transmembrane region" description="Helical" evidence="8">
    <location>
        <begin position="7"/>
        <end position="29"/>
    </location>
</feature>
<feature type="active site" evidence="7">
    <location>
        <position position="38"/>
    </location>
</feature>
<dbReference type="InterPro" id="IPR036286">
    <property type="entry name" value="LexA/Signal_pep-like_sf"/>
</dbReference>
<dbReference type="InterPro" id="IPR000223">
    <property type="entry name" value="Pept_S26A_signal_pept_1"/>
</dbReference>
<dbReference type="NCBIfam" id="TIGR02227">
    <property type="entry name" value="sigpep_I_bact"/>
    <property type="match status" value="1"/>
</dbReference>
<dbReference type="EMBL" id="CP019717">
    <property type="protein sequence ID" value="QHZ50554.1"/>
    <property type="molecule type" value="Genomic_DNA"/>
</dbReference>
<evidence type="ECO:0000256" key="7">
    <source>
        <dbReference type="PIRSR" id="PIRSR600223-1"/>
    </source>
</evidence>
<dbReference type="RefSeq" id="WP_023483183.1">
    <property type="nucleotide sequence ID" value="NZ_CP019651.1"/>
</dbReference>
<dbReference type="PRINTS" id="PR00727">
    <property type="entry name" value="LEADERPTASE"/>
</dbReference>
<comment type="similarity">
    <text evidence="3 9">Belongs to the peptidase S26 family.</text>
</comment>
<comment type="catalytic activity">
    <reaction evidence="1 8">
        <text>Cleavage of hydrophobic, N-terminal signal or leader sequences from secreted and periplasmic proteins.</text>
        <dbReference type="EC" id="3.4.21.89"/>
    </reaction>
</comment>
<name>A0A6C0QPC9_9BACL</name>
<dbReference type="Gene3D" id="2.10.109.10">
    <property type="entry name" value="Umud Fragment, subunit A"/>
    <property type="match status" value="1"/>
</dbReference>
<dbReference type="AlphaFoldDB" id="A0A6C0QPC9"/>
<evidence type="ECO:0000313" key="12">
    <source>
        <dbReference type="Proteomes" id="UP000464330"/>
    </source>
</evidence>
<evidence type="ECO:0000313" key="11">
    <source>
        <dbReference type="EMBL" id="QHZ50554.1"/>
    </source>
</evidence>
<evidence type="ECO:0000256" key="5">
    <source>
        <dbReference type="ARBA" id="ARBA00022670"/>
    </source>
</evidence>
<keyword evidence="8" id="KW-0812">Transmembrane</keyword>
<dbReference type="CDD" id="cd06530">
    <property type="entry name" value="S26_SPase_I"/>
    <property type="match status" value="1"/>
</dbReference>
<keyword evidence="6 8" id="KW-0378">Hydrolase</keyword>
<dbReference type="PANTHER" id="PTHR43390">
    <property type="entry name" value="SIGNAL PEPTIDASE I"/>
    <property type="match status" value="1"/>
</dbReference>